<sequence length="352" mass="39843">MSSVVTLACSFPWLTSVLPSSSSSSKFLKYQSCPSFSKPCHRAVYCCGSQPQYAVTDLGFVLHDALDSSGVDTTHAREARKGFMSQIERLSSIERQTSISINRRVDLGKTALYIAAEDDSLVSHSSVPLPVDAFVERLDDLSTGYLSFYNSSFGSSPEIFLECLESYLYGKKGFRRSYYTRNQLEPRALYLHSVLTHRSGSAAMLSLIYSEILKMLRLWTILDFDCEIFFPHDRYGLPRGYHKLKSKASDQSHIMTTQNLLVEVLKNLKEAFWPFQHDDPKTLFLSAAEVANCTDKSNVVRERYFHFTAPTSQLVFVLLNFSGLKTVLATIQVQVTFPSKYNYVRCNLQVEP</sequence>
<dbReference type="InParanoid" id="A0A7J7CHY9"/>
<feature type="domain" description="Protein SirB1 N-terminal" evidence="1">
    <location>
        <begin position="156"/>
        <end position="217"/>
    </location>
</feature>
<reference evidence="2 3" key="1">
    <citation type="journal article" date="2020" name="Nat. Commun.">
        <title>Genome of Tripterygium wilfordii and identification of cytochrome P450 involved in triptolide biosynthesis.</title>
        <authorList>
            <person name="Tu L."/>
            <person name="Su P."/>
            <person name="Zhang Z."/>
            <person name="Gao L."/>
            <person name="Wang J."/>
            <person name="Hu T."/>
            <person name="Zhou J."/>
            <person name="Zhang Y."/>
            <person name="Zhao Y."/>
            <person name="Liu Y."/>
            <person name="Song Y."/>
            <person name="Tong Y."/>
            <person name="Lu Y."/>
            <person name="Yang J."/>
            <person name="Xu C."/>
            <person name="Jia M."/>
            <person name="Peters R.J."/>
            <person name="Huang L."/>
            <person name="Gao W."/>
        </authorList>
    </citation>
    <scope>NUCLEOTIDE SEQUENCE [LARGE SCALE GENOMIC DNA]</scope>
    <source>
        <strain evidence="3">cv. XIE 37</strain>
        <tissue evidence="2">Leaf</tissue>
    </source>
</reference>
<dbReference type="AlphaFoldDB" id="A0A7J7CHY9"/>
<name>A0A7J7CHY9_TRIWF</name>
<dbReference type="Pfam" id="PF13369">
    <property type="entry name" value="Transglut_core2"/>
    <property type="match status" value="1"/>
</dbReference>
<gene>
    <name evidence="2" type="ORF">HS088_TW16G00076</name>
</gene>
<dbReference type="InterPro" id="IPR032698">
    <property type="entry name" value="SirB1_N"/>
</dbReference>
<protein>
    <submittedName>
        <fullName evidence="2">Transglutaminase family protein</fullName>
    </submittedName>
</protein>
<keyword evidence="3" id="KW-1185">Reference proteome</keyword>
<proteinExistence type="predicted"/>
<dbReference type="Proteomes" id="UP000593562">
    <property type="component" value="Unassembled WGS sequence"/>
</dbReference>
<evidence type="ECO:0000313" key="3">
    <source>
        <dbReference type="Proteomes" id="UP000593562"/>
    </source>
</evidence>
<accession>A0A7J7CHY9</accession>
<comment type="caution">
    <text evidence="2">The sequence shown here is derived from an EMBL/GenBank/DDBJ whole genome shotgun (WGS) entry which is preliminary data.</text>
</comment>
<evidence type="ECO:0000313" key="2">
    <source>
        <dbReference type="EMBL" id="KAF5733636.1"/>
    </source>
</evidence>
<organism evidence="2 3">
    <name type="scientific">Tripterygium wilfordii</name>
    <name type="common">Thunder God vine</name>
    <dbReference type="NCBI Taxonomy" id="458696"/>
    <lineage>
        <taxon>Eukaryota</taxon>
        <taxon>Viridiplantae</taxon>
        <taxon>Streptophyta</taxon>
        <taxon>Embryophyta</taxon>
        <taxon>Tracheophyta</taxon>
        <taxon>Spermatophyta</taxon>
        <taxon>Magnoliopsida</taxon>
        <taxon>eudicotyledons</taxon>
        <taxon>Gunneridae</taxon>
        <taxon>Pentapetalae</taxon>
        <taxon>rosids</taxon>
        <taxon>fabids</taxon>
        <taxon>Celastrales</taxon>
        <taxon>Celastraceae</taxon>
        <taxon>Tripterygium</taxon>
    </lineage>
</organism>
<dbReference type="EMBL" id="JAAARO010000016">
    <property type="protein sequence ID" value="KAF5733636.1"/>
    <property type="molecule type" value="Genomic_DNA"/>
</dbReference>
<dbReference type="PANTHER" id="PTHR31350:SF29">
    <property type="entry name" value="PROTEIN SIRB1 N-TERMINAL DOMAIN-CONTAINING PROTEIN"/>
    <property type="match status" value="1"/>
</dbReference>
<dbReference type="PANTHER" id="PTHR31350">
    <property type="entry name" value="SI:DKEY-261L7.2"/>
    <property type="match status" value="1"/>
</dbReference>
<evidence type="ECO:0000259" key="1">
    <source>
        <dbReference type="Pfam" id="PF13369"/>
    </source>
</evidence>